<dbReference type="EMBL" id="JABWUV010000017">
    <property type="protein sequence ID" value="KAF6296021.1"/>
    <property type="molecule type" value="Genomic_DNA"/>
</dbReference>
<feature type="region of interest" description="Disordered" evidence="1">
    <location>
        <begin position="102"/>
        <end position="211"/>
    </location>
</feature>
<gene>
    <name evidence="2" type="ORF">mMyoMyo1_009153</name>
</gene>
<dbReference type="Proteomes" id="UP000527355">
    <property type="component" value="Unassembled WGS sequence"/>
</dbReference>
<name>A0A7J7T5R4_MYOMY</name>
<proteinExistence type="predicted"/>
<organism evidence="2 3">
    <name type="scientific">Myotis myotis</name>
    <name type="common">Greater mouse-eared bat</name>
    <name type="synonym">Vespertilio myotis</name>
    <dbReference type="NCBI Taxonomy" id="51298"/>
    <lineage>
        <taxon>Eukaryota</taxon>
        <taxon>Metazoa</taxon>
        <taxon>Chordata</taxon>
        <taxon>Craniata</taxon>
        <taxon>Vertebrata</taxon>
        <taxon>Euteleostomi</taxon>
        <taxon>Mammalia</taxon>
        <taxon>Eutheria</taxon>
        <taxon>Laurasiatheria</taxon>
        <taxon>Chiroptera</taxon>
        <taxon>Yangochiroptera</taxon>
        <taxon>Vespertilionidae</taxon>
        <taxon>Myotis</taxon>
    </lineage>
</organism>
<accession>A0A7J7T5R4</accession>
<comment type="caution">
    <text evidence="2">The sequence shown here is derived from an EMBL/GenBank/DDBJ whole genome shotgun (WGS) entry which is preliminary data.</text>
</comment>
<evidence type="ECO:0000313" key="3">
    <source>
        <dbReference type="Proteomes" id="UP000527355"/>
    </source>
</evidence>
<keyword evidence="3" id="KW-1185">Reference proteome</keyword>
<dbReference type="AlphaFoldDB" id="A0A7J7T5R4"/>
<feature type="compositionally biased region" description="Basic and acidic residues" evidence="1">
    <location>
        <begin position="140"/>
        <end position="149"/>
    </location>
</feature>
<sequence length="211" mass="22153">MSPFPFGKGLFSRSSKFSVYHCAPFTSLPYPPGKGPEHLQSAGRETETHAAFVAQGWHLGPQHQAPDSSAPSWRSPCPSGLWGGMVGAKIGLALATCPAWTPAEHRGPAARRTRAAGSEGPERGPQMPPLPPFLGRGPHGVREQEESIRIMKPQPATHCGGTEESGPVPSPPDGSEEQSRRGPAAAGCSGGSEELVRRSRSRSPTQLSAGP</sequence>
<evidence type="ECO:0000256" key="1">
    <source>
        <dbReference type="SAM" id="MobiDB-lite"/>
    </source>
</evidence>
<evidence type="ECO:0000313" key="2">
    <source>
        <dbReference type="EMBL" id="KAF6296021.1"/>
    </source>
</evidence>
<reference evidence="2 3" key="1">
    <citation type="journal article" date="2020" name="Nature">
        <title>Six reference-quality genomes reveal evolution of bat adaptations.</title>
        <authorList>
            <person name="Jebb D."/>
            <person name="Huang Z."/>
            <person name="Pippel M."/>
            <person name="Hughes G.M."/>
            <person name="Lavrichenko K."/>
            <person name="Devanna P."/>
            <person name="Winkler S."/>
            <person name="Jermiin L.S."/>
            <person name="Skirmuntt E.C."/>
            <person name="Katzourakis A."/>
            <person name="Burkitt-Gray L."/>
            <person name="Ray D.A."/>
            <person name="Sullivan K.A.M."/>
            <person name="Roscito J.G."/>
            <person name="Kirilenko B.M."/>
            <person name="Davalos L.M."/>
            <person name="Corthals A.P."/>
            <person name="Power M.L."/>
            <person name="Jones G."/>
            <person name="Ransome R.D."/>
            <person name="Dechmann D.K.N."/>
            <person name="Locatelli A.G."/>
            <person name="Puechmaille S.J."/>
            <person name="Fedrigo O."/>
            <person name="Jarvis E.D."/>
            <person name="Hiller M."/>
            <person name="Vernes S.C."/>
            <person name="Myers E.W."/>
            <person name="Teeling E.C."/>
        </authorList>
    </citation>
    <scope>NUCLEOTIDE SEQUENCE [LARGE SCALE GENOMIC DNA]</scope>
    <source>
        <strain evidence="2">MMyoMyo1</strain>
        <tissue evidence="2">Flight muscle</tissue>
    </source>
</reference>
<protein>
    <submittedName>
        <fullName evidence="2">Uncharacterized protein</fullName>
    </submittedName>
</protein>